<keyword evidence="1" id="KW-0812">Transmembrane</keyword>
<sequence length="87" mass="10414">MNIWIVLIPIVIIVASYFEIYRLKHITVAYKDEFGSIRGYAFYYAYPLKDSWMNISEFEKYVAAKKKLSEVKIEQIKVKTAWKLRRS</sequence>
<proteinExistence type="predicted"/>
<keyword evidence="1" id="KW-0472">Membrane</keyword>
<reference evidence="2 3" key="1">
    <citation type="submission" date="2016-10" db="EMBL/GenBank/DDBJ databases">
        <authorList>
            <person name="de Groot N.N."/>
        </authorList>
    </citation>
    <scope>NUCLEOTIDE SEQUENCE [LARGE SCALE GENOMIC DNA]</scope>
    <source>
        <strain evidence="2 3">DSM 2179</strain>
    </source>
</reference>
<gene>
    <name evidence="2" type="ORF">SAMN05660742_107126</name>
</gene>
<name>A0A1H6YPP8_9FIRM</name>
<evidence type="ECO:0000256" key="1">
    <source>
        <dbReference type="SAM" id="Phobius"/>
    </source>
</evidence>
<dbReference type="RefSeq" id="WP_091830979.1">
    <property type="nucleotide sequence ID" value="NZ_FNZK01000007.1"/>
</dbReference>
<evidence type="ECO:0000313" key="3">
    <source>
        <dbReference type="Proteomes" id="UP000199662"/>
    </source>
</evidence>
<dbReference type="STRING" id="84035.SAMN05660742_107126"/>
<evidence type="ECO:0000313" key="2">
    <source>
        <dbReference type="EMBL" id="SEJ43261.1"/>
    </source>
</evidence>
<dbReference type="EMBL" id="FNZK01000007">
    <property type="protein sequence ID" value="SEJ43261.1"/>
    <property type="molecule type" value="Genomic_DNA"/>
</dbReference>
<dbReference type="Proteomes" id="UP000199662">
    <property type="component" value="Unassembled WGS sequence"/>
</dbReference>
<organism evidence="2 3">
    <name type="scientific">Propionispira arboris</name>
    <dbReference type="NCBI Taxonomy" id="84035"/>
    <lineage>
        <taxon>Bacteria</taxon>
        <taxon>Bacillati</taxon>
        <taxon>Bacillota</taxon>
        <taxon>Negativicutes</taxon>
        <taxon>Selenomonadales</taxon>
        <taxon>Selenomonadaceae</taxon>
        <taxon>Propionispira</taxon>
    </lineage>
</organism>
<dbReference type="AlphaFoldDB" id="A0A1H6YPP8"/>
<keyword evidence="1" id="KW-1133">Transmembrane helix</keyword>
<protein>
    <submittedName>
        <fullName evidence="2">Uncharacterized protein</fullName>
    </submittedName>
</protein>
<accession>A0A1H6YPP8</accession>
<keyword evidence="3" id="KW-1185">Reference proteome</keyword>
<feature type="transmembrane region" description="Helical" evidence="1">
    <location>
        <begin position="6"/>
        <end position="23"/>
    </location>
</feature>